<evidence type="ECO:0000259" key="3">
    <source>
        <dbReference type="SMART" id="SM00460"/>
    </source>
</evidence>
<sequence length="748" mass="80984">MAARNTSAIQVSDRWVVAVTIGVLLASTTLLPLTQDSGYLILSSVLVIILGAVTFVLRRFRIGDVPILGFQFLTLAGFSFAASLGMEAGEGNPLTRYVRLFSEATDHMQMQPAPMEPHPGVRLLFVTAIGLIMILTDVMVQGIDRPMWSIAPLASLFLVPALTPRVDVPWWCFVAIAVGYLGILLAEGINTSERWPRGVRRSQHDRGSTPLAVRMAAVVGIPAIVLTLALGMVIPTLTSQGWGITRPTGADGPLQMADPTLDLRRNLNQPQDRVVMTYTTDQADGAYLRMASLPVFNATGWQNAGMQLTTGTDLPPAPGHRAQPGEIIRNTTIQVADFRSEYLPLPYAPDSFSGEGQWAYDRDSLVVLATGENRADAIRDLQYSVRSVDIKPDGPGLSRALAAGNPPDAQLTVPMPQDLPDDIVNLTVQLTQGIESPALKAAAIQNYLRNEGGYTYSTEPLPGSGYEALQNFLFRDKKGYCEQFAGAMATMARVAGIPSRVAVGFLPGERKGEHWEVSIRDMHAWPELWFEGYGWVRFEPTPSIASPPAWTVVSGTSEEAAEGPSEAPAPTETVAPQEEPTPTAEATPEVGAGIDNEGFPWGRVLGVALGTAVLAGLGALPMLLRSRRRGRRLDGHGPPTAQVENAWAEVRDSVIDFGGHWPAGSPRVIGSQIAHDLDGPSAKAVTVLSLMVERARYAKQHTINADLAAITHQVRRGLSERSQRPDRIAATWWPRSFWHNLGQRVLRA</sequence>
<dbReference type="InterPro" id="IPR002931">
    <property type="entry name" value="Transglutaminase-like"/>
</dbReference>
<dbReference type="SMART" id="SM00460">
    <property type="entry name" value="TGc"/>
    <property type="match status" value="1"/>
</dbReference>
<dbReference type="InterPro" id="IPR052901">
    <property type="entry name" value="Bact_TGase-like"/>
</dbReference>
<feature type="domain" description="Transglutaminase-like" evidence="3">
    <location>
        <begin position="473"/>
        <end position="542"/>
    </location>
</feature>
<feature type="transmembrane region" description="Helical" evidence="2">
    <location>
        <begin position="15"/>
        <end position="33"/>
    </location>
</feature>
<dbReference type="PANTHER" id="PTHR42736:SF1">
    <property type="entry name" value="PROTEIN-GLUTAMINE GAMMA-GLUTAMYLTRANSFERASE"/>
    <property type="match status" value="1"/>
</dbReference>
<feature type="transmembrane region" description="Helical" evidence="2">
    <location>
        <begin position="604"/>
        <end position="624"/>
    </location>
</feature>
<dbReference type="Gene3D" id="3.10.620.30">
    <property type="match status" value="1"/>
</dbReference>
<feature type="transmembrane region" description="Helical" evidence="2">
    <location>
        <begin position="39"/>
        <end position="58"/>
    </location>
</feature>
<accession>A0ABZ3FQG3</accession>
<reference evidence="4 5" key="1">
    <citation type="submission" date="2024-04" db="EMBL/GenBank/DDBJ databases">
        <title>Isolation of an actinomycete strain from pig manure.</title>
        <authorList>
            <person name="Gong T."/>
            <person name="Yu Z."/>
            <person name="An M."/>
            <person name="Wei C."/>
            <person name="Yang W."/>
            <person name="Liu L."/>
        </authorList>
    </citation>
    <scope>NUCLEOTIDE SEQUENCE [LARGE SCALE GENOMIC DNA]</scope>
    <source>
        <strain evidence="4 5">ZF39</strain>
    </source>
</reference>
<evidence type="ECO:0000256" key="1">
    <source>
        <dbReference type="SAM" id="MobiDB-lite"/>
    </source>
</evidence>
<keyword evidence="5" id="KW-1185">Reference proteome</keyword>
<dbReference type="SUPFAM" id="SSF54001">
    <property type="entry name" value="Cysteine proteinases"/>
    <property type="match status" value="1"/>
</dbReference>
<dbReference type="Proteomes" id="UP001442841">
    <property type="component" value="Chromosome"/>
</dbReference>
<organism evidence="4 5">
    <name type="scientific">Ammonicoccus fulvus</name>
    <dbReference type="NCBI Taxonomy" id="3138240"/>
    <lineage>
        <taxon>Bacteria</taxon>
        <taxon>Bacillati</taxon>
        <taxon>Actinomycetota</taxon>
        <taxon>Actinomycetes</taxon>
        <taxon>Propionibacteriales</taxon>
        <taxon>Propionibacteriaceae</taxon>
        <taxon>Ammonicoccus</taxon>
    </lineage>
</organism>
<dbReference type="Pfam" id="PF01841">
    <property type="entry name" value="Transglut_core"/>
    <property type="match status" value="1"/>
</dbReference>
<dbReference type="Pfam" id="PF11992">
    <property type="entry name" value="TgpA_N"/>
    <property type="match status" value="1"/>
</dbReference>
<feature type="transmembrane region" description="Helical" evidence="2">
    <location>
        <begin position="120"/>
        <end position="140"/>
    </location>
</feature>
<dbReference type="EMBL" id="CP154795">
    <property type="protein sequence ID" value="XAN08308.1"/>
    <property type="molecule type" value="Genomic_DNA"/>
</dbReference>
<keyword evidence="2" id="KW-0812">Transmembrane</keyword>
<feature type="transmembrane region" description="Helical" evidence="2">
    <location>
        <begin position="168"/>
        <end position="190"/>
    </location>
</feature>
<protein>
    <submittedName>
        <fullName evidence="4">DUF3488 and transglutaminase-like domain-containing protein</fullName>
    </submittedName>
</protein>
<name>A0ABZ3FQG3_9ACTN</name>
<feature type="compositionally biased region" description="Low complexity" evidence="1">
    <location>
        <begin position="554"/>
        <end position="589"/>
    </location>
</feature>
<proteinExistence type="predicted"/>
<evidence type="ECO:0000313" key="5">
    <source>
        <dbReference type="Proteomes" id="UP001442841"/>
    </source>
</evidence>
<keyword evidence="2" id="KW-1133">Transmembrane helix</keyword>
<evidence type="ECO:0000256" key="2">
    <source>
        <dbReference type="SAM" id="Phobius"/>
    </source>
</evidence>
<dbReference type="RefSeq" id="WP_425309763.1">
    <property type="nucleotide sequence ID" value="NZ_CP154795.1"/>
</dbReference>
<gene>
    <name evidence="4" type="ORF">AADG42_13700</name>
</gene>
<keyword evidence="2" id="KW-0472">Membrane</keyword>
<dbReference type="InterPro" id="IPR021878">
    <property type="entry name" value="TgpA_N"/>
</dbReference>
<feature type="transmembrane region" description="Helical" evidence="2">
    <location>
        <begin position="211"/>
        <end position="234"/>
    </location>
</feature>
<dbReference type="InterPro" id="IPR038765">
    <property type="entry name" value="Papain-like_cys_pep_sf"/>
</dbReference>
<evidence type="ECO:0000313" key="4">
    <source>
        <dbReference type="EMBL" id="XAN08308.1"/>
    </source>
</evidence>
<feature type="transmembrane region" description="Helical" evidence="2">
    <location>
        <begin position="65"/>
        <end position="86"/>
    </location>
</feature>
<dbReference type="PANTHER" id="PTHR42736">
    <property type="entry name" value="PROTEIN-GLUTAMINE GAMMA-GLUTAMYLTRANSFERASE"/>
    <property type="match status" value="1"/>
</dbReference>
<feature type="region of interest" description="Disordered" evidence="1">
    <location>
        <begin position="553"/>
        <end position="595"/>
    </location>
</feature>